<dbReference type="SUPFAM" id="SSF56784">
    <property type="entry name" value="HAD-like"/>
    <property type="match status" value="1"/>
</dbReference>
<dbReference type="InterPro" id="IPR044924">
    <property type="entry name" value="HAD-SF_hydro_IA_REG-2-like_cap"/>
</dbReference>
<dbReference type="PANTHER" id="PTHR46191:SF2">
    <property type="entry name" value="HALOACID DEHALOGENASE-LIKE HYDROLASE DOMAIN-CONTAINING PROTEIN 3"/>
    <property type="match status" value="1"/>
</dbReference>
<dbReference type="NCBIfam" id="TIGR02252">
    <property type="entry name" value="DREG-2"/>
    <property type="match status" value="1"/>
</dbReference>
<dbReference type="GO" id="GO:0005634">
    <property type="term" value="C:nucleus"/>
    <property type="evidence" value="ECO:0007669"/>
    <property type="project" value="TreeGrafter"/>
</dbReference>
<dbReference type="Pfam" id="PF13242">
    <property type="entry name" value="Hydrolase_like"/>
    <property type="match status" value="1"/>
</dbReference>
<keyword evidence="2" id="KW-1185">Reference proteome</keyword>
<dbReference type="Gene3D" id="3.40.50.1000">
    <property type="entry name" value="HAD superfamily/HAD-like"/>
    <property type="match status" value="1"/>
</dbReference>
<dbReference type="EMBL" id="ML119654">
    <property type="protein sequence ID" value="RPA85372.1"/>
    <property type="molecule type" value="Genomic_DNA"/>
</dbReference>
<dbReference type="STRING" id="1160509.A0A3N4IGU9"/>
<dbReference type="Proteomes" id="UP000275078">
    <property type="component" value="Unassembled WGS sequence"/>
</dbReference>
<dbReference type="OrthoDB" id="444127at2759"/>
<reference evidence="1 2" key="1">
    <citation type="journal article" date="2018" name="Nat. Ecol. Evol.">
        <title>Pezizomycetes genomes reveal the molecular basis of ectomycorrhizal truffle lifestyle.</title>
        <authorList>
            <person name="Murat C."/>
            <person name="Payen T."/>
            <person name="Noel B."/>
            <person name="Kuo A."/>
            <person name="Morin E."/>
            <person name="Chen J."/>
            <person name="Kohler A."/>
            <person name="Krizsan K."/>
            <person name="Balestrini R."/>
            <person name="Da Silva C."/>
            <person name="Montanini B."/>
            <person name="Hainaut M."/>
            <person name="Levati E."/>
            <person name="Barry K.W."/>
            <person name="Belfiori B."/>
            <person name="Cichocki N."/>
            <person name="Clum A."/>
            <person name="Dockter R.B."/>
            <person name="Fauchery L."/>
            <person name="Guy J."/>
            <person name="Iotti M."/>
            <person name="Le Tacon F."/>
            <person name="Lindquist E.A."/>
            <person name="Lipzen A."/>
            <person name="Malagnac F."/>
            <person name="Mello A."/>
            <person name="Molinier V."/>
            <person name="Miyauchi S."/>
            <person name="Poulain J."/>
            <person name="Riccioni C."/>
            <person name="Rubini A."/>
            <person name="Sitrit Y."/>
            <person name="Splivallo R."/>
            <person name="Traeger S."/>
            <person name="Wang M."/>
            <person name="Zifcakova L."/>
            <person name="Wipf D."/>
            <person name="Zambonelli A."/>
            <person name="Paolocci F."/>
            <person name="Nowrousian M."/>
            <person name="Ottonello S."/>
            <person name="Baldrian P."/>
            <person name="Spatafora J.W."/>
            <person name="Henrissat B."/>
            <person name="Nagy L.G."/>
            <person name="Aury J.M."/>
            <person name="Wincker P."/>
            <person name="Grigoriev I.V."/>
            <person name="Bonfante P."/>
            <person name="Martin F.M."/>
        </authorList>
    </citation>
    <scope>NUCLEOTIDE SEQUENCE [LARGE SCALE GENOMIC DNA]</scope>
    <source>
        <strain evidence="1 2">RN42</strain>
    </source>
</reference>
<dbReference type="GO" id="GO:0016791">
    <property type="term" value="F:phosphatase activity"/>
    <property type="evidence" value="ECO:0007669"/>
    <property type="project" value="UniProtKB-ARBA"/>
</dbReference>
<accession>A0A3N4IGU9</accession>
<dbReference type="InterPro" id="IPR023214">
    <property type="entry name" value="HAD_sf"/>
</dbReference>
<proteinExistence type="predicted"/>
<keyword evidence="1" id="KW-0378">Hydrolase</keyword>
<gene>
    <name evidence="1" type="ORF">BJ508DRAFT_412155</name>
</gene>
<organism evidence="1 2">
    <name type="scientific">Ascobolus immersus RN42</name>
    <dbReference type="NCBI Taxonomy" id="1160509"/>
    <lineage>
        <taxon>Eukaryota</taxon>
        <taxon>Fungi</taxon>
        <taxon>Dikarya</taxon>
        <taxon>Ascomycota</taxon>
        <taxon>Pezizomycotina</taxon>
        <taxon>Pezizomycetes</taxon>
        <taxon>Pezizales</taxon>
        <taxon>Ascobolaceae</taxon>
        <taxon>Ascobolus</taxon>
    </lineage>
</organism>
<evidence type="ECO:0000313" key="2">
    <source>
        <dbReference type="Proteomes" id="UP000275078"/>
    </source>
</evidence>
<name>A0A3N4IGU9_ASCIM</name>
<sequence length="253" mass="28601">MAGRRSLLLTFDAFGTLFSPREPVAKQYLDVAAYFGIKGLTTTEVDERFRKAWKQMKIEKPNYGRATEDYSPEKWWTEVIERTFPRHLHPLHPSLAPALLYQFSSDRGYVLHDDVHTLFRKLSVSPVLSGSPFATTTVGLISNSDPRVSSVLTSLGVARHFQMHLYSYDIGHEKPEREIFDLAKEYATEGTVPDTEWTYIHVGDDPVEDYHGAQQAGWKAILVDREGKLSSKAKADKLVVGSLEEVADIIKQC</sequence>
<dbReference type="InterPro" id="IPR036412">
    <property type="entry name" value="HAD-like_sf"/>
</dbReference>
<evidence type="ECO:0000313" key="1">
    <source>
        <dbReference type="EMBL" id="RPA85372.1"/>
    </source>
</evidence>
<dbReference type="PANTHER" id="PTHR46191">
    <property type="match status" value="1"/>
</dbReference>
<dbReference type="InterPro" id="IPR051828">
    <property type="entry name" value="HAD-like_hydrolase_domain"/>
</dbReference>
<dbReference type="InterPro" id="IPR011949">
    <property type="entry name" value="HAD-SF_hydro_IA_REG-2-like"/>
</dbReference>
<dbReference type="Gene3D" id="1.10.150.720">
    <property type="entry name" value="Haloacid dehalogenase-like hydrolase"/>
    <property type="match status" value="1"/>
</dbReference>
<dbReference type="InterPro" id="IPR006439">
    <property type="entry name" value="HAD-SF_hydro_IA"/>
</dbReference>
<dbReference type="AlphaFoldDB" id="A0A3N4IGU9"/>
<dbReference type="NCBIfam" id="TIGR01549">
    <property type="entry name" value="HAD-SF-IA-v1"/>
    <property type="match status" value="1"/>
</dbReference>
<protein>
    <submittedName>
        <fullName evidence="1">HAD-superfamily hydrolase</fullName>
    </submittedName>
</protein>